<feature type="non-terminal residue" evidence="1">
    <location>
        <position position="55"/>
    </location>
</feature>
<proteinExistence type="predicted"/>
<dbReference type="AlphaFoldDB" id="A0A1A8QPU4"/>
<evidence type="ECO:0000313" key="1">
    <source>
        <dbReference type="EMBL" id="SBR95099.1"/>
    </source>
</evidence>
<dbReference type="EMBL" id="HAEI01005856">
    <property type="protein sequence ID" value="SBR95099.1"/>
    <property type="molecule type" value="Transcribed_RNA"/>
</dbReference>
<reference evidence="1" key="2">
    <citation type="submission" date="2016-06" db="EMBL/GenBank/DDBJ databases">
        <title>The genome of a short-lived fish provides insights into sex chromosome evolution and the genetic control of aging.</title>
        <authorList>
            <person name="Reichwald K."/>
            <person name="Felder M."/>
            <person name="Petzold A."/>
            <person name="Koch P."/>
            <person name="Groth M."/>
            <person name="Platzer M."/>
        </authorList>
    </citation>
    <scope>NUCLEOTIDE SEQUENCE</scope>
    <source>
        <tissue evidence="1">Brain</tissue>
    </source>
</reference>
<gene>
    <name evidence="1" type="primary">Nfu_g_1_024627</name>
</gene>
<accession>A0A1A8QPU4</accession>
<protein>
    <submittedName>
        <fullName evidence="1">Uncharacterized protein</fullName>
    </submittedName>
</protein>
<name>A0A1A8QPU4_9TELE</name>
<sequence length="55" mass="6210">MGKTSSFSYELLRDSLTPTSRLFHTAHLLPKKNYPMKAQVALKAGQVRAFQVSEE</sequence>
<organism evidence="1">
    <name type="scientific">Nothobranchius rachovii</name>
    <name type="common">bluefin notho</name>
    <dbReference type="NCBI Taxonomy" id="451742"/>
    <lineage>
        <taxon>Eukaryota</taxon>
        <taxon>Metazoa</taxon>
        <taxon>Chordata</taxon>
        <taxon>Craniata</taxon>
        <taxon>Vertebrata</taxon>
        <taxon>Euteleostomi</taxon>
        <taxon>Actinopterygii</taxon>
        <taxon>Neopterygii</taxon>
        <taxon>Teleostei</taxon>
        <taxon>Neoteleostei</taxon>
        <taxon>Acanthomorphata</taxon>
        <taxon>Ovalentaria</taxon>
        <taxon>Atherinomorphae</taxon>
        <taxon>Cyprinodontiformes</taxon>
        <taxon>Nothobranchiidae</taxon>
        <taxon>Nothobranchius</taxon>
    </lineage>
</organism>
<reference evidence="1" key="1">
    <citation type="submission" date="2016-05" db="EMBL/GenBank/DDBJ databases">
        <authorList>
            <person name="Lavstsen T."/>
            <person name="Jespersen J.S."/>
        </authorList>
    </citation>
    <scope>NUCLEOTIDE SEQUENCE</scope>
    <source>
        <tissue evidence="1">Brain</tissue>
    </source>
</reference>